<organism evidence="2">
    <name type="scientific">viral metagenome</name>
    <dbReference type="NCBI Taxonomy" id="1070528"/>
    <lineage>
        <taxon>unclassified sequences</taxon>
        <taxon>metagenomes</taxon>
        <taxon>organismal metagenomes</taxon>
    </lineage>
</organism>
<dbReference type="InterPro" id="IPR017926">
    <property type="entry name" value="GATASE"/>
</dbReference>
<sequence length="290" mass="33945">MIKSKPLVGILPSPYIKDPVTKKQFISNEVFITADLITFLKQNSIEYIIIPYTITKSELHKILPNLDGFLFPSSTRGNYYSNKFIKQHFLKQKYIVNNIKLLAKNNILIPILALCHGYQNMILIENKFNLTNKNIKKTFINVSSINKTIPKFMNTKLGKLFKSKFNKTKKLYHSHKLAPYSKYVIKNYEVIATSLDKNKKEFIDIVKHKKYPFFGFQGHPEVENTKLFAPFISCVNTSFNKKPKPKLINKEIYDKLNLVKLNSRKAKKNLCNKFKLASTRHKKWRIFYKA</sequence>
<dbReference type="PANTHER" id="PTHR11315:SF0">
    <property type="entry name" value="FOLATE GAMMA-GLUTAMYL HYDROLASE"/>
    <property type="match status" value="1"/>
</dbReference>
<dbReference type="Pfam" id="PF00117">
    <property type="entry name" value="GATase"/>
    <property type="match status" value="1"/>
</dbReference>
<dbReference type="PANTHER" id="PTHR11315">
    <property type="entry name" value="PROTEASE FAMILY C26 GAMMA-GLUTAMYL HYDROLASE"/>
    <property type="match status" value="1"/>
</dbReference>
<evidence type="ECO:0000259" key="1">
    <source>
        <dbReference type="Pfam" id="PF00117"/>
    </source>
</evidence>
<dbReference type="Gene3D" id="3.40.50.880">
    <property type="match status" value="1"/>
</dbReference>
<protein>
    <recommendedName>
        <fullName evidence="1">Glutamine amidotransferase domain-containing protein</fullName>
    </recommendedName>
</protein>
<name>A0A6C0H4R6_9ZZZZ</name>
<proteinExistence type="predicted"/>
<dbReference type="InterPro" id="IPR029062">
    <property type="entry name" value="Class_I_gatase-like"/>
</dbReference>
<dbReference type="AlphaFoldDB" id="A0A6C0H4R6"/>
<dbReference type="EMBL" id="MN739868">
    <property type="protein sequence ID" value="QHT75370.1"/>
    <property type="molecule type" value="Genomic_DNA"/>
</dbReference>
<accession>A0A6C0H4R6</accession>
<dbReference type="InterPro" id="IPR015527">
    <property type="entry name" value="Pept_C26_g-glut_hydrolase"/>
</dbReference>
<dbReference type="GO" id="GO:0034722">
    <property type="term" value="F:gamma-glutamyl-peptidase activity"/>
    <property type="evidence" value="ECO:0007669"/>
    <property type="project" value="TreeGrafter"/>
</dbReference>
<reference evidence="2" key="1">
    <citation type="journal article" date="2020" name="Nature">
        <title>Giant virus diversity and host interactions through global metagenomics.</title>
        <authorList>
            <person name="Schulz F."/>
            <person name="Roux S."/>
            <person name="Paez-Espino D."/>
            <person name="Jungbluth S."/>
            <person name="Walsh D.A."/>
            <person name="Denef V.J."/>
            <person name="McMahon K.D."/>
            <person name="Konstantinidis K.T."/>
            <person name="Eloe-Fadrosh E.A."/>
            <person name="Kyrpides N.C."/>
            <person name="Woyke T."/>
        </authorList>
    </citation>
    <scope>NUCLEOTIDE SEQUENCE</scope>
    <source>
        <strain evidence="2">GVMAG-M-3300023179-63</strain>
    </source>
</reference>
<dbReference type="PROSITE" id="PS51273">
    <property type="entry name" value="GATASE_TYPE_1"/>
    <property type="match status" value="1"/>
</dbReference>
<dbReference type="GO" id="GO:0046900">
    <property type="term" value="P:tetrahydrofolylpolyglutamate metabolic process"/>
    <property type="evidence" value="ECO:0007669"/>
    <property type="project" value="TreeGrafter"/>
</dbReference>
<dbReference type="SUPFAM" id="SSF52317">
    <property type="entry name" value="Class I glutamine amidotransferase-like"/>
    <property type="match status" value="1"/>
</dbReference>
<dbReference type="GO" id="GO:0005773">
    <property type="term" value="C:vacuole"/>
    <property type="evidence" value="ECO:0007669"/>
    <property type="project" value="TreeGrafter"/>
</dbReference>
<evidence type="ECO:0000313" key="2">
    <source>
        <dbReference type="EMBL" id="QHT75370.1"/>
    </source>
</evidence>
<feature type="domain" description="Glutamine amidotransferase" evidence="1">
    <location>
        <begin position="40"/>
        <end position="225"/>
    </location>
</feature>